<feature type="domain" description="HTH tetR-type" evidence="4">
    <location>
        <begin position="13"/>
        <end position="73"/>
    </location>
</feature>
<dbReference type="GO" id="GO:0003700">
    <property type="term" value="F:DNA-binding transcription factor activity"/>
    <property type="evidence" value="ECO:0007669"/>
    <property type="project" value="TreeGrafter"/>
</dbReference>
<dbReference type="GO" id="GO:0000976">
    <property type="term" value="F:transcription cis-regulatory region binding"/>
    <property type="evidence" value="ECO:0007669"/>
    <property type="project" value="TreeGrafter"/>
</dbReference>
<dbReference type="EMBL" id="JANFAV010000007">
    <property type="protein sequence ID" value="MCW6535405.1"/>
    <property type="molecule type" value="Genomic_DNA"/>
</dbReference>
<dbReference type="InterPro" id="IPR001647">
    <property type="entry name" value="HTH_TetR"/>
</dbReference>
<gene>
    <name evidence="5" type="ORF">NEE01_11490</name>
</gene>
<dbReference type="InterPro" id="IPR039536">
    <property type="entry name" value="TetR_C_Proteobacteria"/>
</dbReference>
<dbReference type="PANTHER" id="PTHR30055">
    <property type="entry name" value="HTH-TYPE TRANSCRIPTIONAL REGULATOR RUTR"/>
    <property type="match status" value="1"/>
</dbReference>
<dbReference type="Pfam" id="PF00440">
    <property type="entry name" value="TetR_N"/>
    <property type="match status" value="2"/>
</dbReference>
<dbReference type="PROSITE" id="PS50977">
    <property type="entry name" value="HTH_TETR_2"/>
    <property type="match status" value="2"/>
</dbReference>
<sequence>MTRAAPSSPNEDPPARMRILQAAREAILAAGFLETSMDRIAHQAGASKQTLYALFSSREQLFREVLRVTMDESGEEGAPDMRTLDVADATRAYAAWVERSATNPANLELYRANVAAAGVFPELAADLHRLRRRATPFSGILADQQRAGRLPDLDADRLAHWAGVLAIGGVRPLLGLTPTPRERHANIEAIVATFARGWRTGPSPGDPATASAPLPAAPPRSVPIEQSGRISDAAWTALLRLAATRFCEAGFRAASVEQIGAQAGIAKMSIYRRFGNKQGLFAAALDQAVDDRLAARPPMPRGDDIADTLRAIAYAHDRFAQQPEHVALIRLLVAEAPSHAETVQRIWHRLVTPAHAELATRLRDWHAAGAIRLPDSAIAAEHFLLLAARGNRRLTDTIVWDEDEAADHARSLVALVYR</sequence>
<dbReference type="InterPro" id="IPR036271">
    <property type="entry name" value="Tet_transcr_reg_TetR-rel_C_sf"/>
</dbReference>
<evidence type="ECO:0000256" key="3">
    <source>
        <dbReference type="SAM" id="MobiDB-lite"/>
    </source>
</evidence>
<evidence type="ECO:0000256" key="2">
    <source>
        <dbReference type="PROSITE-ProRule" id="PRU00335"/>
    </source>
</evidence>
<name>A0AA41Z8D3_9SPHN</name>
<dbReference type="AlphaFoldDB" id="A0AA41Z8D3"/>
<dbReference type="InterPro" id="IPR050109">
    <property type="entry name" value="HTH-type_TetR-like_transc_reg"/>
</dbReference>
<evidence type="ECO:0000313" key="6">
    <source>
        <dbReference type="Proteomes" id="UP001165565"/>
    </source>
</evidence>
<dbReference type="RefSeq" id="WP_265269021.1">
    <property type="nucleotide sequence ID" value="NZ_JANFAV010000007.1"/>
</dbReference>
<dbReference type="SUPFAM" id="SSF48498">
    <property type="entry name" value="Tetracyclin repressor-like, C-terminal domain"/>
    <property type="match status" value="2"/>
</dbReference>
<protein>
    <submittedName>
        <fullName evidence="5">TetR/AcrR family transcriptional regulator</fullName>
    </submittedName>
</protein>
<dbReference type="Proteomes" id="UP001165565">
    <property type="component" value="Unassembled WGS sequence"/>
</dbReference>
<organism evidence="5 6">
    <name type="scientific">Sphingomonas lycopersici</name>
    <dbReference type="NCBI Taxonomy" id="2951807"/>
    <lineage>
        <taxon>Bacteria</taxon>
        <taxon>Pseudomonadati</taxon>
        <taxon>Pseudomonadota</taxon>
        <taxon>Alphaproteobacteria</taxon>
        <taxon>Sphingomonadales</taxon>
        <taxon>Sphingomonadaceae</taxon>
        <taxon>Sphingomonas</taxon>
    </lineage>
</organism>
<evidence type="ECO:0000313" key="5">
    <source>
        <dbReference type="EMBL" id="MCW6535405.1"/>
    </source>
</evidence>
<proteinExistence type="predicted"/>
<dbReference type="Pfam" id="PF14246">
    <property type="entry name" value="TetR_C_7"/>
    <property type="match status" value="1"/>
</dbReference>
<dbReference type="SUPFAM" id="SSF46689">
    <property type="entry name" value="Homeodomain-like"/>
    <property type="match status" value="2"/>
</dbReference>
<feature type="DNA-binding region" description="H-T-H motif" evidence="2">
    <location>
        <begin position="36"/>
        <end position="55"/>
    </location>
</feature>
<keyword evidence="1 2" id="KW-0238">DNA-binding</keyword>
<dbReference type="Gene3D" id="1.10.357.10">
    <property type="entry name" value="Tetracycline Repressor, domain 2"/>
    <property type="match status" value="2"/>
</dbReference>
<feature type="region of interest" description="Disordered" evidence="3">
    <location>
        <begin position="201"/>
        <end position="223"/>
    </location>
</feature>
<evidence type="ECO:0000259" key="4">
    <source>
        <dbReference type="PROSITE" id="PS50977"/>
    </source>
</evidence>
<feature type="DNA-binding region" description="H-T-H motif" evidence="2">
    <location>
        <begin position="255"/>
        <end position="274"/>
    </location>
</feature>
<dbReference type="PANTHER" id="PTHR30055:SF146">
    <property type="entry name" value="HTH-TYPE TRANSCRIPTIONAL DUAL REGULATOR CECR"/>
    <property type="match status" value="1"/>
</dbReference>
<feature type="domain" description="HTH tetR-type" evidence="4">
    <location>
        <begin position="232"/>
        <end position="292"/>
    </location>
</feature>
<keyword evidence="6" id="KW-1185">Reference proteome</keyword>
<dbReference type="PRINTS" id="PR00455">
    <property type="entry name" value="HTHTETR"/>
</dbReference>
<dbReference type="InterPro" id="IPR009057">
    <property type="entry name" value="Homeodomain-like_sf"/>
</dbReference>
<accession>A0AA41Z8D3</accession>
<comment type="caution">
    <text evidence="5">The sequence shown here is derived from an EMBL/GenBank/DDBJ whole genome shotgun (WGS) entry which is preliminary data.</text>
</comment>
<reference evidence="5" key="1">
    <citation type="submission" date="2022-06" db="EMBL/GenBank/DDBJ databases">
        <title>Sphingomonas sp. nov. isolated from rhizosphere soil of tomato.</title>
        <authorList>
            <person name="Dong H."/>
            <person name="Gao R."/>
        </authorList>
    </citation>
    <scope>NUCLEOTIDE SEQUENCE</scope>
    <source>
        <strain evidence="5">MMSM24</strain>
    </source>
</reference>
<evidence type="ECO:0000256" key="1">
    <source>
        <dbReference type="ARBA" id="ARBA00023125"/>
    </source>
</evidence>